<dbReference type="PRINTS" id="PR00111">
    <property type="entry name" value="ABHYDROLASE"/>
</dbReference>
<evidence type="ECO:0000313" key="5">
    <source>
        <dbReference type="Proteomes" id="UP000193922"/>
    </source>
</evidence>
<dbReference type="Pfam" id="PF00561">
    <property type="entry name" value="Abhydrolase_1"/>
    <property type="match status" value="1"/>
</dbReference>
<protein>
    <submittedName>
        <fullName evidence="4">Alpha/beta-hydrolase</fullName>
    </submittedName>
</protein>
<sequence length="328" mass="37610">MDPLNPDSFNHKFATINGTTIHYVDEGTGPVILCFHGFPDLWYGWRKQIPYLVSLGYRVIAPDTHGYGQTDAPKDLKAYGAKNIVNDFVSLLDTLNIREAVWAGHDWGGNIAWRAALWHPERVIGVISYCTPYFLSPEKYIPLDESAAQIPELSYQLYFGRAETTHEFNKELPLLIRALFRPRNEFLSMNIFSPIVPVEQRTLTDVKGLELSGLLTQQQYEYYISELEKNGMEGPLNYYRVYQINWEDEHEAGLLMGKIDKPCMMVTAGYDAALPAEWVEHMLQFAPNMTQEHIKESGHWILNEQPESSNNAFAKFLKHLEDSGFVKK</sequence>
<dbReference type="InterPro" id="IPR000073">
    <property type="entry name" value="AB_hydrolase_1"/>
</dbReference>
<dbReference type="STRING" id="61395.A0A1Y1W870"/>
<keyword evidence="1 4" id="KW-0378">Hydrolase</keyword>
<evidence type="ECO:0000259" key="3">
    <source>
        <dbReference type="Pfam" id="PF00561"/>
    </source>
</evidence>
<dbReference type="PRINTS" id="PR00412">
    <property type="entry name" value="EPOXHYDRLASE"/>
</dbReference>
<dbReference type="GeneID" id="63801611"/>
<keyword evidence="5" id="KW-1185">Reference proteome</keyword>
<evidence type="ECO:0000256" key="1">
    <source>
        <dbReference type="ARBA" id="ARBA00022801"/>
    </source>
</evidence>
<evidence type="ECO:0000313" key="4">
    <source>
        <dbReference type="EMBL" id="ORX69709.1"/>
    </source>
</evidence>
<name>A0A1Y1W870_9FUNG</name>
<dbReference type="Gene3D" id="3.40.50.1820">
    <property type="entry name" value="alpha/beta hydrolase"/>
    <property type="match status" value="1"/>
</dbReference>
<dbReference type="Proteomes" id="UP000193922">
    <property type="component" value="Unassembled WGS sequence"/>
</dbReference>
<dbReference type="PANTHER" id="PTHR43329">
    <property type="entry name" value="EPOXIDE HYDROLASE"/>
    <property type="match status" value="1"/>
</dbReference>
<dbReference type="RefSeq" id="XP_040743397.1">
    <property type="nucleotide sequence ID" value="XM_040884963.1"/>
</dbReference>
<dbReference type="GO" id="GO:0016787">
    <property type="term" value="F:hydrolase activity"/>
    <property type="evidence" value="ECO:0007669"/>
    <property type="project" value="UniProtKB-KW"/>
</dbReference>
<dbReference type="AlphaFoldDB" id="A0A1Y1W870"/>
<reference evidence="4 5" key="1">
    <citation type="submission" date="2016-07" db="EMBL/GenBank/DDBJ databases">
        <title>Pervasive Adenine N6-methylation of Active Genes in Fungi.</title>
        <authorList>
            <consortium name="DOE Joint Genome Institute"/>
            <person name="Mondo S.J."/>
            <person name="Dannebaum R.O."/>
            <person name="Kuo R.C."/>
            <person name="Labutti K."/>
            <person name="Haridas S."/>
            <person name="Kuo A."/>
            <person name="Salamov A."/>
            <person name="Ahrendt S.R."/>
            <person name="Lipzen A."/>
            <person name="Sullivan W."/>
            <person name="Andreopoulos W.B."/>
            <person name="Clum A."/>
            <person name="Lindquist E."/>
            <person name="Daum C."/>
            <person name="Ramamoorthy G.K."/>
            <person name="Gryganskyi A."/>
            <person name="Culley D."/>
            <person name="Magnuson J.K."/>
            <person name="James T.Y."/>
            <person name="O'Malley M.A."/>
            <person name="Stajich J.E."/>
            <person name="Spatafora J.W."/>
            <person name="Visel A."/>
            <person name="Grigoriev I.V."/>
        </authorList>
    </citation>
    <scope>NUCLEOTIDE SEQUENCE [LARGE SCALE GENOMIC DNA]</scope>
    <source>
        <strain evidence="4 5">ATCC 12442</strain>
    </source>
</reference>
<evidence type="ECO:0000256" key="2">
    <source>
        <dbReference type="ARBA" id="ARBA00038334"/>
    </source>
</evidence>
<comment type="similarity">
    <text evidence="2">Belongs to the AB hydrolase superfamily. Epoxide hydrolase family.</text>
</comment>
<gene>
    <name evidence="4" type="ORF">DL89DRAFT_235738</name>
</gene>
<comment type="caution">
    <text evidence="4">The sequence shown here is derived from an EMBL/GenBank/DDBJ whole genome shotgun (WGS) entry which is preliminary data.</text>
</comment>
<organism evidence="4 5">
    <name type="scientific">Linderina pennispora</name>
    <dbReference type="NCBI Taxonomy" id="61395"/>
    <lineage>
        <taxon>Eukaryota</taxon>
        <taxon>Fungi</taxon>
        <taxon>Fungi incertae sedis</taxon>
        <taxon>Zoopagomycota</taxon>
        <taxon>Kickxellomycotina</taxon>
        <taxon>Kickxellomycetes</taxon>
        <taxon>Kickxellales</taxon>
        <taxon>Kickxellaceae</taxon>
        <taxon>Linderina</taxon>
    </lineage>
</organism>
<dbReference type="OrthoDB" id="408373at2759"/>
<dbReference type="InterPro" id="IPR029058">
    <property type="entry name" value="AB_hydrolase_fold"/>
</dbReference>
<dbReference type="EMBL" id="MCFD01000007">
    <property type="protein sequence ID" value="ORX69709.1"/>
    <property type="molecule type" value="Genomic_DNA"/>
</dbReference>
<feature type="domain" description="AB hydrolase-1" evidence="3">
    <location>
        <begin position="30"/>
        <end position="302"/>
    </location>
</feature>
<dbReference type="InterPro" id="IPR000639">
    <property type="entry name" value="Epox_hydrolase-like"/>
</dbReference>
<accession>A0A1Y1W870</accession>
<proteinExistence type="inferred from homology"/>
<dbReference type="SUPFAM" id="SSF53474">
    <property type="entry name" value="alpha/beta-Hydrolases"/>
    <property type="match status" value="1"/>
</dbReference>